<evidence type="ECO:0000313" key="2">
    <source>
        <dbReference type="Proteomes" id="UP000827872"/>
    </source>
</evidence>
<evidence type="ECO:0000313" key="1">
    <source>
        <dbReference type="EMBL" id="KAH8004796.1"/>
    </source>
</evidence>
<name>A0ACB8FH35_9SAUR</name>
<gene>
    <name evidence="1" type="ORF">K3G42_019800</name>
</gene>
<proteinExistence type="predicted"/>
<keyword evidence="2" id="KW-1185">Reference proteome</keyword>
<sequence>MLLKFVCSLLLLAVSLHSAAASAVAASGVSPATSAPACDKALQLSTAATIAGLEHPFLHQRRDREHRASGLVESIDRTYSGGGKVGYVLYAEGKRFLLDLEKDARLGSAEQLLPGKGHCYYRGTVDGSPKSLAAFNLCGGLDGYFAVKHARYTVKPLRRGEEEVQPARERIYGDEATQVPHLFFRDHFCFQTVPSRPSCETHSSSRSHFLDPKRVIKGQEMLETNSTARAALSSVSSKSRNKRSISRARQVELLLVADDSMAKKYGKGLHHYLLTLATIASRLYGHASIENHIRLTVVKVIVLGNKEKGLEVNKNAATTLKNFCKWQHQHNQLDDDHEEHYDAAILFTREVASSFWFTAGVLDFLIHYIPQEIYDHLVVIFCSWFTVYFCYLS</sequence>
<protein>
    <submittedName>
        <fullName evidence="1">Uncharacterized protein</fullName>
    </submittedName>
</protein>
<accession>A0ACB8FH35</accession>
<comment type="caution">
    <text evidence="1">The sequence shown here is derived from an EMBL/GenBank/DDBJ whole genome shotgun (WGS) entry which is preliminary data.</text>
</comment>
<dbReference type="EMBL" id="CM037617">
    <property type="protein sequence ID" value="KAH8004796.1"/>
    <property type="molecule type" value="Genomic_DNA"/>
</dbReference>
<organism evidence="1 2">
    <name type="scientific">Sphaerodactylus townsendi</name>
    <dbReference type="NCBI Taxonomy" id="933632"/>
    <lineage>
        <taxon>Eukaryota</taxon>
        <taxon>Metazoa</taxon>
        <taxon>Chordata</taxon>
        <taxon>Craniata</taxon>
        <taxon>Vertebrata</taxon>
        <taxon>Euteleostomi</taxon>
        <taxon>Lepidosauria</taxon>
        <taxon>Squamata</taxon>
        <taxon>Bifurcata</taxon>
        <taxon>Gekkota</taxon>
        <taxon>Sphaerodactylidae</taxon>
        <taxon>Sphaerodactylus</taxon>
    </lineage>
</organism>
<reference evidence="1" key="1">
    <citation type="submission" date="2021-08" db="EMBL/GenBank/DDBJ databases">
        <title>The first chromosome-level gecko genome reveals the dynamic sex chromosomes of Neotropical dwarf geckos (Sphaerodactylidae: Sphaerodactylus).</title>
        <authorList>
            <person name="Pinto B.J."/>
            <person name="Keating S.E."/>
            <person name="Gamble T."/>
        </authorList>
    </citation>
    <scope>NUCLEOTIDE SEQUENCE</scope>
    <source>
        <strain evidence="1">TG3544</strain>
    </source>
</reference>
<dbReference type="Proteomes" id="UP000827872">
    <property type="component" value="Linkage Group LG04"/>
</dbReference>